<feature type="compositionally biased region" description="Acidic residues" evidence="1">
    <location>
        <begin position="47"/>
        <end position="65"/>
    </location>
</feature>
<feature type="region of interest" description="Disordered" evidence="1">
    <location>
        <begin position="23"/>
        <end position="117"/>
    </location>
</feature>
<gene>
    <name evidence="2" type="ORF">Cvel_19883</name>
</gene>
<proteinExistence type="predicted"/>
<dbReference type="AlphaFoldDB" id="A0A0G4G322"/>
<evidence type="ECO:0000256" key="1">
    <source>
        <dbReference type="SAM" id="MobiDB-lite"/>
    </source>
</evidence>
<sequence length="135" mass="14791">MSPCKVTGYNVTGGFKVAYVEKRQKKEGSWSQQKVQGPGLGLKSETVEEEMEAQGMGEEDITEEGGVEREGIEKGAGYRVRRGPWGGPAYGDRGQGWRGVPGRRSGEGNTSVHESSSFRMRVCYLKTKPSTSRMP</sequence>
<accession>A0A0G4G322</accession>
<feature type="compositionally biased region" description="Polar residues" evidence="1">
    <location>
        <begin position="107"/>
        <end position="117"/>
    </location>
</feature>
<dbReference type="EMBL" id="CDMZ01000822">
    <property type="protein sequence ID" value="CEM22129.1"/>
    <property type="molecule type" value="Genomic_DNA"/>
</dbReference>
<name>A0A0G4G322_9ALVE</name>
<feature type="compositionally biased region" description="Gly residues" evidence="1">
    <location>
        <begin position="84"/>
        <end position="99"/>
    </location>
</feature>
<evidence type="ECO:0000313" key="2">
    <source>
        <dbReference type="EMBL" id="CEM22129.1"/>
    </source>
</evidence>
<protein>
    <submittedName>
        <fullName evidence="2">Uncharacterized protein</fullName>
    </submittedName>
</protein>
<reference evidence="2" key="1">
    <citation type="submission" date="2014-11" db="EMBL/GenBank/DDBJ databases">
        <authorList>
            <person name="Otto D Thomas"/>
            <person name="Naeem Raeece"/>
        </authorList>
    </citation>
    <scope>NUCLEOTIDE SEQUENCE</scope>
</reference>
<dbReference type="VEuPathDB" id="CryptoDB:Cvel_19883"/>
<organism evidence="2">
    <name type="scientific">Chromera velia CCMP2878</name>
    <dbReference type="NCBI Taxonomy" id="1169474"/>
    <lineage>
        <taxon>Eukaryota</taxon>
        <taxon>Sar</taxon>
        <taxon>Alveolata</taxon>
        <taxon>Colpodellida</taxon>
        <taxon>Chromeraceae</taxon>
        <taxon>Chromera</taxon>
    </lineage>
</organism>